<evidence type="ECO:0000313" key="3">
    <source>
        <dbReference type="Proteomes" id="UP001175211"/>
    </source>
</evidence>
<feature type="region of interest" description="Disordered" evidence="1">
    <location>
        <begin position="413"/>
        <end position="552"/>
    </location>
</feature>
<feature type="compositionally biased region" description="Polar residues" evidence="1">
    <location>
        <begin position="498"/>
        <end position="509"/>
    </location>
</feature>
<sequence length="552" mass="60357">MDNPQHYQPLSHALRLPVGAQAPATYTPASYNPKPRHDDDDDEDDDDEVVAQQLNRSEETQQSGTPSPAMKTASAPTQQQQDEPIIHQYEPEQKRRPGRPRGSKNRRNRSSQPPSKPVAQYSHPPLHPTGPGTAPPQHPDVNAQNQQYYEFQWRVLNLCAEFYNAAEELVKGANPLVVAQCYHSAPGNKVDPLVMLNEAKRICDTLLANPSRLITTPPPPMYPVIPTLYQPPQPTVPPAGVASTSNVAPAAVINQPQSFVVSMSAPQYPMYAPPPGQYPAAPYYQYPSYVPGPQYYGAPQPPAPPQQQQQQQSQQQPQQQPQQQQPQQQAPQQQPPQQQVPAVPTPTVSTTMPGVGGNQGAWSDEETERLKALAEESKSQNSTGELEWDWVVNRFGNDRTRHQILIKATQLGLKESSTRAVNSRGVKRRRDTDGETASPPVPAETTSPTSANPANTNPSPSASHGQSTPVASPSMQNQPKPSASTSKVSLPWPMPTVAVNTPSPVVATSSHDRPYYRPRPTDTSSKPLMGPPVQHQYMYQPNGSTSSVMNGK</sequence>
<name>A0AA39NQT0_ARMTA</name>
<feature type="compositionally biased region" description="Polar residues" evidence="1">
    <location>
        <begin position="52"/>
        <end position="66"/>
    </location>
</feature>
<feature type="compositionally biased region" description="Basic and acidic residues" evidence="1">
    <location>
        <begin position="368"/>
        <end position="378"/>
    </location>
</feature>
<feature type="compositionally biased region" description="Pro residues" evidence="1">
    <location>
        <begin position="125"/>
        <end position="138"/>
    </location>
</feature>
<dbReference type="AlphaFoldDB" id="A0AA39NQT0"/>
<dbReference type="Proteomes" id="UP001175211">
    <property type="component" value="Unassembled WGS sequence"/>
</dbReference>
<organism evidence="2 3">
    <name type="scientific">Armillaria tabescens</name>
    <name type="common">Ringless honey mushroom</name>
    <name type="synonym">Agaricus tabescens</name>
    <dbReference type="NCBI Taxonomy" id="1929756"/>
    <lineage>
        <taxon>Eukaryota</taxon>
        <taxon>Fungi</taxon>
        <taxon>Dikarya</taxon>
        <taxon>Basidiomycota</taxon>
        <taxon>Agaricomycotina</taxon>
        <taxon>Agaricomycetes</taxon>
        <taxon>Agaricomycetidae</taxon>
        <taxon>Agaricales</taxon>
        <taxon>Marasmiineae</taxon>
        <taxon>Physalacriaceae</taxon>
        <taxon>Desarmillaria</taxon>
    </lineage>
</organism>
<proteinExistence type="predicted"/>
<feature type="compositionally biased region" description="Acidic residues" evidence="1">
    <location>
        <begin position="39"/>
        <end position="49"/>
    </location>
</feature>
<dbReference type="EMBL" id="JAUEPS010000001">
    <property type="protein sequence ID" value="KAK0470091.1"/>
    <property type="molecule type" value="Genomic_DNA"/>
</dbReference>
<evidence type="ECO:0000313" key="2">
    <source>
        <dbReference type="EMBL" id="KAK0470091.1"/>
    </source>
</evidence>
<feature type="compositionally biased region" description="Polar residues" evidence="1">
    <location>
        <begin position="537"/>
        <end position="552"/>
    </location>
</feature>
<evidence type="ECO:0000256" key="1">
    <source>
        <dbReference type="SAM" id="MobiDB-lite"/>
    </source>
</evidence>
<dbReference type="RefSeq" id="XP_060339884.1">
    <property type="nucleotide sequence ID" value="XM_060470958.1"/>
</dbReference>
<dbReference type="GeneID" id="85354506"/>
<feature type="region of interest" description="Disordered" evidence="1">
    <location>
        <begin position="292"/>
        <end position="383"/>
    </location>
</feature>
<comment type="caution">
    <text evidence="2">The sequence shown here is derived from an EMBL/GenBank/DDBJ whole genome shotgun (WGS) entry which is preliminary data.</text>
</comment>
<evidence type="ECO:0008006" key="4">
    <source>
        <dbReference type="Google" id="ProtNLM"/>
    </source>
</evidence>
<gene>
    <name evidence="2" type="ORF">EV420DRAFT_1498361</name>
</gene>
<feature type="compositionally biased region" description="Basic residues" evidence="1">
    <location>
        <begin position="96"/>
        <end position="109"/>
    </location>
</feature>
<feature type="region of interest" description="Disordered" evidence="1">
    <location>
        <begin position="1"/>
        <end position="141"/>
    </location>
</feature>
<accession>A0AA39NQT0</accession>
<feature type="compositionally biased region" description="Polar residues" evidence="1">
    <location>
        <begin position="444"/>
        <end position="488"/>
    </location>
</feature>
<keyword evidence="3" id="KW-1185">Reference proteome</keyword>
<protein>
    <recommendedName>
        <fullName evidence="4">Myb-like domain-containing protein</fullName>
    </recommendedName>
</protein>
<feature type="compositionally biased region" description="Low complexity" evidence="1">
    <location>
        <begin position="306"/>
        <end position="342"/>
    </location>
</feature>
<reference evidence="2" key="1">
    <citation type="submission" date="2023-06" db="EMBL/GenBank/DDBJ databases">
        <authorList>
            <consortium name="Lawrence Berkeley National Laboratory"/>
            <person name="Ahrendt S."/>
            <person name="Sahu N."/>
            <person name="Indic B."/>
            <person name="Wong-Bajracharya J."/>
            <person name="Merenyi Z."/>
            <person name="Ke H.-M."/>
            <person name="Monk M."/>
            <person name="Kocsube S."/>
            <person name="Drula E."/>
            <person name="Lipzen A."/>
            <person name="Balint B."/>
            <person name="Henrissat B."/>
            <person name="Andreopoulos B."/>
            <person name="Martin F.M."/>
            <person name="Harder C.B."/>
            <person name="Rigling D."/>
            <person name="Ford K.L."/>
            <person name="Foster G.D."/>
            <person name="Pangilinan J."/>
            <person name="Papanicolaou A."/>
            <person name="Barry K."/>
            <person name="LaButti K."/>
            <person name="Viragh M."/>
            <person name="Koriabine M."/>
            <person name="Yan M."/>
            <person name="Riley R."/>
            <person name="Champramary S."/>
            <person name="Plett K.L."/>
            <person name="Tsai I.J."/>
            <person name="Slot J."/>
            <person name="Sipos G."/>
            <person name="Plett J."/>
            <person name="Nagy L.G."/>
            <person name="Grigoriev I.V."/>
        </authorList>
    </citation>
    <scope>NUCLEOTIDE SEQUENCE</scope>
    <source>
        <strain evidence="2">CCBAS 213</strain>
    </source>
</reference>